<evidence type="ECO:0000256" key="5">
    <source>
        <dbReference type="ARBA" id="ARBA00022989"/>
    </source>
</evidence>
<organism evidence="10 11">
    <name type="scientific">Lasius platythorax</name>
    <dbReference type="NCBI Taxonomy" id="488582"/>
    <lineage>
        <taxon>Eukaryota</taxon>
        <taxon>Metazoa</taxon>
        <taxon>Ecdysozoa</taxon>
        <taxon>Arthropoda</taxon>
        <taxon>Hexapoda</taxon>
        <taxon>Insecta</taxon>
        <taxon>Pterygota</taxon>
        <taxon>Neoptera</taxon>
        <taxon>Endopterygota</taxon>
        <taxon>Hymenoptera</taxon>
        <taxon>Apocrita</taxon>
        <taxon>Aculeata</taxon>
        <taxon>Formicoidea</taxon>
        <taxon>Formicidae</taxon>
        <taxon>Formicinae</taxon>
        <taxon>Lasius</taxon>
        <taxon>Lasius</taxon>
    </lineage>
</organism>
<feature type="domain" description="VWA N-terminal" evidence="9">
    <location>
        <begin position="119"/>
        <end position="218"/>
    </location>
</feature>
<evidence type="ECO:0000256" key="4">
    <source>
        <dbReference type="ARBA" id="ARBA00022837"/>
    </source>
</evidence>
<keyword evidence="7" id="KW-0325">Glycoprotein</keyword>
<keyword evidence="2" id="KW-0812">Transmembrane</keyword>
<keyword evidence="6" id="KW-0472">Membrane</keyword>
<dbReference type="AlphaFoldDB" id="A0AAV2NN05"/>
<dbReference type="InterPro" id="IPR013608">
    <property type="entry name" value="VWA_N"/>
</dbReference>
<dbReference type="Proteomes" id="UP001497644">
    <property type="component" value="Chromosome 3"/>
</dbReference>
<evidence type="ECO:0000256" key="6">
    <source>
        <dbReference type="ARBA" id="ARBA00023136"/>
    </source>
</evidence>
<accession>A0AAV2NN05</accession>
<keyword evidence="11" id="KW-1185">Reference proteome</keyword>
<evidence type="ECO:0000256" key="2">
    <source>
        <dbReference type="ARBA" id="ARBA00022692"/>
    </source>
</evidence>
<evidence type="ECO:0000259" key="9">
    <source>
        <dbReference type="Pfam" id="PF08399"/>
    </source>
</evidence>
<dbReference type="GO" id="GO:0005245">
    <property type="term" value="F:voltage-gated calcium channel activity"/>
    <property type="evidence" value="ECO:0007669"/>
    <property type="project" value="TreeGrafter"/>
</dbReference>
<dbReference type="PANTHER" id="PTHR10166">
    <property type="entry name" value="VOLTAGE-DEPENDENT CALCIUM CHANNEL SUBUNIT ALPHA-2/DELTA-RELATED"/>
    <property type="match status" value="1"/>
</dbReference>
<keyword evidence="3 8" id="KW-0732">Signal</keyword>
<dbReference type="InterPro" id="IPR051173">
    <property type="entry name" value="Ca_channel_alpha-2/delta"/>
</dbReference>
<evidence type="ECO:0000256" key="7">
    <source>
        <dbReference type="ARBA" id="ARBA00023180"/>
    </source>
</evidence>
<reference evidence="10" key="1">
    <citation type="submission" date="2024-04" db="EMBL/GenBank/DDBJ databases">
        <authorList>
            <consortium name="Molecular Ecology Group"/>
        </authorList>
    </citation>
    <scope>NUCLEOTIDE SEQUENCE</scope>
</reference>
<feature type="chain" id="PRO_5043337626" description="VWA N-terminal domain-containing protein" evidence="8">
    <location>
        <begin position="25"/>
        <end position="218"/>
    </location>
</feature>
<dbReference type="PROSITE" id="PS51257">
    <property type="entry name" value="PROKAR_LIPOPROTEIN"/>
    <property type="match status" value="1"/>
</dbReference>
<sequence>MFLRIDDKLLRFGILFLLWIGSSCQQEEDIPHNEVKNWALKFGVDLWEFGKQVTKMSEIQRKYHEVEANVVKRDGLVLVREMAMEVKNMMDFKMNAVMRLVESAEQAAVSMPKEGNVSPKYYASHRLNNFVSDGKSSIGAQEMFLTVNRHFDHLAVNISLSAVLLPSGVKDNERDVAAGIQWSEYLDLLFVNNYESDPTLSWQYYGSTTGFLRRFPGI</sequence>
<dbReference type="PANTHER" id="PTHR10166:SF37">
    <property type="entry name" value="STOLID, ISOFORM H"/>
    <property type="match status" value="1"/>
</dbReference>
<evidence type="ECO:0000256" key="3">
    <source>
        <dbReference type="ARBA" id="ARBA00022729"/>
    </source>
</evidence>
<evidence type="ECO:0000313" key="10">
    <source>
        <dbReference type="EMBL" id="CAL1681281.1"/>
    </source>
</evidence>
<keyword evidence="5" id="KW-1133">Transmembrane helix</keyword>
<evidence type="ECO:0000313" key="11">
    <source>
        <dbReference type="Proteomes" id="UP001497644"/>
    </source>
</evidence>
<evidence type="ECO:0000256" key="1">
    <source>
        <dbReference type="ARBA" id="ARBA00004479"/>
    </source>
</evidence>
<protein>
    <recommendedName>
        <fullName evidence="9">VWA N-terminal domain-containing protein</fullName>
    </recommendedName>
</protein>
<dbReference type="GO" id="GO:0005891">
    <property type="term" value="C:voltage-gated calcium channel complex"/>
    <property type="evidence" value="ECO:0007669"/>
    <property type="project" value="TreeGrafter"/>
</dbReference>
<dbReference type="Pfam" id="PF08399">
    <property type="entry name" value="VWA_N"/>
    <property type="match status" value="1"/>
</dbReference>
<name>A0AAV2NN05_9HYME</name>
<keyword evidence="4" id="KW-0106">Calcium</keyword>
<comment type="subcellular location">
    <subcellularLocation>
        <location evidence="1">Membrane</location>
        <topology evidence="1">Single-pass type I membrane protein</topology>
    </subcellularLocation>
</comment>
<evidence type="ECO:0000256" key="8">
    <source>
        <dbReference type="SAM" id="SignalP"/>
    </source>
</evidence>
<dbReference type="EMBL" id="OZ034826">
    <property type="protein sequence ID" value="CAL1681281.1"/>
    <property type="molecule type" value="Genomic_DNA"/>
</dbReference>
<gene>
    <name evidence="10" type="ORF">LPLAT_LOCUS7342</name>
</gene>
<proteinExistence type="predicted"/>
<feature type="signal peptide" evidence="8">
    <location>
        <begin position="1"/>
        <end position="24"/>
    </location>
</feature>